<dbReference type="InterPro" id="IPR003767">
    <property type="entry name" value="Malate/L-lactate_DH-like"/>
</dbReference>
<dbReference type="InterPro" id="IPR036111">
    <property type="entry name" value="Mal/L-sulfo/L-lacto_DH-like_sf"/>
</dbReference>
<evidence type="ECO:0000313" key="4">
    <source>
        <dbReference type="EMBL" id="CAE0649502.1"/>
    </source>
</evidence>
<keyword evidence="3" id="KW-0732">Signal</keyword>
<name>A0A7S3YEW5_HETAK</name>
<organism evidence="4">
    <name type="scientific">Heterosigma akashiwo</name>
    <name type="common">Chromophytic alga</name>
    <name type="synonym">Heterosigma carterae</name>
    <dbReference type="NCBI Taxonomy" id="2829"/>
    <lineage>
        <taxon>Eukaryota</taxon>
        <taxon>Sar</taxon>
        <taxon>Stramenopiles</taxon>
        <taxon>Ochrophyta</taxon>
        <taxon>Raphidophyceae</taxon>
        <taxon>Chattonellales</taxon>
        <taxon>Chattonellaceae</taxon>
        <taxon>Heterosigma</taxon>
    </lineage>
</organism>
<comment type="similarity">
    <text evidence="1">Belongs to the LDH2/MDH2 oxidoreductase family.</text>
</comment>
<dbReference type="PANTHER" id="PTHR11091:SF0">
    <property type="entry name" value="MALATE DEHYDROGENASE"/>
    <property type="match status" value="1"/>
</dbReference>
<dbReference type="Gene3D" id="1.10.1530.10">
    <property type="match status" value="1"/>
</dbReference>
<reference evidence="4" key="1">
    <citation type="submission" date="2021-01" db="EMBL/GenBank/DDBJ databases">
        <authorList>
            <person name="Corre E."/>
            <person name="Pelletier E."/>
            <person name="Niang G."/>
            <person name="Scheremetjew M."/>
            <person name="Finn R."/>
            <person name="Kale V."/>
            <person name="Holt S."/>
            <person name="Cochrane G."/>
            <person name="Meng A."/>
            <person name="Brown T."/>
            <person name="Cohen L."/>
        </authorList>
    </citation>
    <scope>NUCLEOTIDE SEQUENCE</scope>
    <source>
        <strain evidence="4">CCMP3107</strain>
    </source>
</reference>
<sequence>MIWSTTLSRRALFVLALSAVSHGFIQHGSPLSTSTRREMITKPLGSKYIHEDVPYPRDPPVEGSKLVGFNYLTEFMKDVFVEYGVPENEAEVAADVLIESDKRGIDSHGIGRLKPIYCDRWDANIMYPTSEITVEAETDATALLNGNLGLGLYIGPYAMNMAIEKAKKHGVGFVAVKNSTHYGIAGYYTTMATDAGMVGFTGTNARPSIAPTFGVEPMLGTNPVTFGIPTDEPFPFVIDCATSVNQRGKIERYQREGKPTPPGQVIDENGNIRTDTEGILKDLVKGTCALAPVGGTGDDMGGYKGFGWATTVELLSTAFQSGPWGEEITGVDKGTGEKKPMPLGHYFLAINIDPLIPLDDFKRNAGELLRGLRNSKKDPQGPGRIWTAGEPEHNEFLARSANNPPGFFIPPALQKDMVNLRAKYQNLLDKYSKFPFEE</sequence>
<dbReference type="AlphaFoldDB" id="A0A7S3YEW5"/>
<dbReference type="PANTHER" id="PTHR11091">
    <property type="entry name" value="OXIDOREDUCTASE-RELATED"/>
    <property type="match status" value="1"/>
</dbReference>
<keyword evidence="2" id="KW-0560">Oxidoreductase</keyword>
<feature type="signal peptide" evidence="3">
    <location>
        <begin position="1"/>
        <end position="23"/>
    </location>
</feature>
<evidence type="ECO:0008006" key="5">
    <source>
        <dbReference type="Google" id="ProtNLM"/>
    </source>
</evidence>
<accession>A0A7S3YEW5</accession>
<evidence type="ECO:0000256" key="3">
    <source>
        <dbReference type="SAM" id="SignalP"/>
    </source>
</evidence>
<dbReference type="SUPFAM" id="SSF89733">
    <property type="entry name" value="L-sulfolactate dehydrogenase-like"/>
    <property type="match status" value="1"/>
</dbReference>
<evidence type="ECO:0000256" key="1">
    <source>
        <dbReference type="ARBA" id="ARBA00006056"/>
    </source>
</evidence>
<dbReference type="InterPro" id="IPR043144">
    <property type="entry name" value="Mal/L-sulf/L-lact_DH-like_ah"/>
</dbReference>
<dbReference type="InterPro" id="IPR043143">
    <property type="entry name" value="Mal/L-sulf/L-lact_DH-like_NADP"/>
</dbReference>
<gene>
    <name evidence="4" type="ORF">HAKA00212_LOCUS24702</name>
</gene>
<protein>
    <recommendedName>
        <fullName evidence="5">Malate dehydrogenase</fullName>
    </recommendedName>
</protein>
<dbReference type="GO" id="GO:0016491">
    <property type="term" value="F:oxidoreductase activity"/>
    <property type="evidence" value="ECO:0007669"/>
    <property type="project" value="UniProtKB-KW"/>
</dbReference>
<dbReference type="EMBL" id="HBIU01056474">
    <property type="protein sequence ID" value="CAE0649502.1"/>
    <property type="molecule type" value="Transcribed_RNA"/>
</dbReference>
<dbReference type="Gene3D" id="3.30.1370.60">
    <property type="entry name" value="Hypothetical oxidoreductase yiak, domain 2"/>
    <property type="match status" value="1"/>
</dbReference>
<dbReference type="Pfam" id="PF02615">
    <property type="entry name" value="Ldh_2"/>
    <property type="match status" value="1"/>
</dbReference>
<evidence type="ECO:0000256" key="2">
    <source>
        <dbReference type="ARBA" id="ARBA00023002"/>
    </source>
</evidence>
<proteinExistence type="inferred from homology"/>
<feature type="chain" id="PRO_5031560539" description="Malate dehydrogenase" evidence="3">
    <location>
        <begin position="24"/>
        <end position="438"/>
    </location>
</feature>